<feature type="transmembrane region" description="Helical" evidence="2">
    <location>
        <begin position="23"/>
        <end position="41"/>
    </location>
</feature>
<dbReference type="InterPro" id="IPR056613">
    <property type="entry name" value="DUF7287"/>
</dbReference>
<name>A0AAV3T4L8_9EURY</name>
<reference evidence="3 4" key="1">
    <citation type="journal article" date="2019" name="Int. J. Syst. Evol. Microbiol.">
        <title>The Global Catalogue of Microorganisms (GCM) 10K type strain sequencing project: providing services to taxonomists for standard genome sequencing and annotation.</title>
        <authorList>
            <consortium name="The Broad Institute Genomics Platform"/>
            <consortium name="The Broad Institute Genome Sequencing Center for Infectious Disease"/>
            <person name="Wu L."/>
            <person name="Ma J."/>
        </authorList>
    </citation>
    <scope>NUCLEOTIDE SEQUENCE [LARGE SCALE GENOMIC DNA]</scope>
    <source>
        <strain evidence="3 4">JCM 16328</strain>
    </source>
</reference>
<dbReference type="EMBL" id="BAAADV010000001">
    <property type="protein sequence ID" value="GAA0660727.1"/>
    <property type="molecule type" value="Genomic_DNA"/>
</dbReference>
<evidence type="ECO:0000256" key="1">
    <source>
        <dbReference type="SAM" id="MobiDB-lite"/>
    </source>
</evidence>
<dbReference type="RefSeq" id="WP_343771849.1">
    <property type="nucleotide sequence ID" value="NZ_BAAADV010000001.1"/>
</dbReference>
<evidence type="ECO:0000313" key="4">
    <source>
        <dbReference type="Proteomes" id="UP001500420"/>
    </source>
</evidence>
<accession>A0AAV3T4L8</accession>
<dbReference type="Proteomes" id="UP001500420">
    <property type="component" value="Unassembled WGS sequence"/>
</dbReference>
<dbReference type="AlphaFoldDB" id="A0AAV3T4L8"/>
<evidence type="ECO:0000313" key="3">
    <source>
        <dbReference type="EMBL" id="GAA0660727.1"/>
    </source>
</evidence>
<keyword evidence="4" id="KW-1185">Reference proteome</keyword>
<organism evidence="3 4">
    <name type="scientific">Natronoarchaeum mannanilyticum</name>
    <dbReference type="NCBI Taxonomy" id="926360"/>
    <lineage>
        <taxon>Archaea</taxon>
        <taxon>Methanobacteriati</taxon>
        <taxon>Methanobacteriota</taxon>
        <taxon>Stenosarchaea group</taxon>
        <taxon>Halobacteria</taxon>
        <taxon>Halobacteriales</taxon>
        <taxon>Natronoarchaeaceae</taxon>
    </lineage>
</organism>
<comment type="caution">
    <text evidence="3">The sequence shown here is derived from an EMBL/GenBank/DDBJ whole genome shotgun (WGS) entry which is preliminary data.</text>
</comment>
<evidence type="ECO:0008006" key="5">
    <source>
        <dbReference type="Google" id="ProtNLM"/>
    </source>
</evidence>
<keyword evidence="2" id="KW-0812">Transmembrane</keyword>
<gene>
    <name evidence="3" type="ORF">GCM10009020_00980</name>
</gene>
<sequence>MSGDRLPGAAFGDDERAQTVQDFAVGISIFLLVVGAVFLMFPSLFTPYEQAIADEGPDSQADRIGMLIADNVTGDEGTNELTSSEINYWFAGDEDDLRRAVGVSSNTQVNVTLTTIGTDREGPIALDDDDADIDADEAAVGPSPEGRDTSTAARIVTVGDNDWVDDPGPAYRLVVRVW</sequence>
<keyword evidence="2" id="KW-0472">Membrane</keyword>
<feature type="region of interest" description="Disordered" evidence="1">
    <location>
        <begin position="120"/>
        <end position="150"/>
    </location>
</feature>
<keyword evidence="2" id="KW-1133">Transmembrane helix</keyword>
<proteinExistence type="predicted"/>
<feature type="compositionally biased region" description="Acidic residues" evidence="1">
    <location>
        <begin position="126"/>
        <end position="137"/>
    </location>
</feature>
<dbReference type="Pfam" id="PF23958">
    <property type="entry name" value="DUF7287"/>
    <property type="match status" value="1"/>
</dbReference>
<evidence type="ECO:0000256" key="2">
    <source>
        <dbReference type="SAM" id="Phobius"/>
    </source>
</evidence>
<protein>
    <recommendedName>
        <fullName evidence="5">Pilin/flagellin</fullName>
    </recommendedName>
</protein>